<reference evidence="1" key="1">
    <citation type="submission" date="2023-03" db="EMBL/GenBank/DDBJ databases">
        <title>Massive genome expansion in bonnet fungi (Mycena s.s.) driven by repeated elements and novel gene families across ecological guilds.</title>
        <authorList>
            <consortium name="Lawrence Berkeley National Laboratory"/>
            <person name="Harder C.B."/>
            <person name="Miyauchi S."/>
            <person name="Viragh M."/>
            <person name="Kuo A."/>
            <person name="Thoen E."/>
            <person name="Andreopoulos B."/>
            <person name="Lu D."/>
            <person name="Skrede I."/>
            <person name="Drula E."/>
            <person name="Henrissat B."/>
            <person name="Morin E."/>
            <person name="Kohler A."/>
            <person name="Barry K."/>
            <person name="LaButti K."/>
            <person name="Morin E."/>
            <person name="Salamov A."/>
            <person name="Lipzen A."/>
            <person name="Mereny Z."/>
            <person name="Hegedus B."/>
            <person name="Baldrian P."/>
            <person name="Stursova M."/>
            <person name="Weitz H."/>
            <person name="Taylor A."/>
            <person name="Grigoriev I.V."/>
            <person name="Nagy L.G."/>
            <person name="Martin F."/>
            <person name="Kauserud H."/>
        </authorList>
    </citation>
    <scope>NUCLEOTIDE SEQUENCE</scope>
    <source>
        <strain evidence="1">9144</strain>
    </source>
</reference>
<proteinExistence type="predicted"/>
<feature type="non-terminal residue" evidence="1">
    <location>
        <position position="1"/>
    </location>
</feature>
<protein>
    <submittedName>
        <fullName evidence="1">Uncharacterized protein</fullName>
    </submittedName>
</protein>
<dbReference type="EMBL" id="JARJCW010000023">
    <property type="protein sequence ID" value="KAJ7212597.1"/>
    <property type="molecule type" value="Genomic_DNA"/>
</dbReference>
<organism evidence="1 2">
    <name type="scientific">Mycena pura</name>
    <dbReference type="NCBI Taxonomy" id="153505"/>
    <lineage>
        <taxon>Eukaryota</taxon>
        <taxon>Fungi</taxon>
        <taxon>Dikarya</taxon>
        <taxon>Basidiomycota</taxon>
        <taxon>Agaricomycotina</taxon>
        <taxon>Agaricomycetes</taxon>
        <taxon>Agaricomycetidae</taxon>
        <taxon>Agaricales</taxon>
        <taxon>Marasmiineae</taxon>
        <taxon>Mycenaceae</taxon>
        <taxon>Mycena</taxon>
    </lineage>
</organism>
<evidence type="ECO:0000313" key="1">
    <source>
        <dbReference type="EMBL" id="KAJ7212597.1"/>
    </source>
</evidence>
<keyword evidence="2" id="KW-1185">Reference proteome</keyword>
<gene>
    <name evidence="1" type="ORF">GGX14DRAFT_361529</name>
</gene>
<name>A0AAD6YD24_9AGAR</name>
<evidence type="ECO:0000313" key="2">
    <source>
        <dbReference type="Proteomes" id="UP001219525"/>
    </source>
</evidence>
<accession>A0AAD6YD24</accession>
<comment type="caution">
    <text evidence="1">The sequence shown here is derived from an EMBL/GenBank/DDBJ whole genome shotgun (WGS) entry which is preliminary data.</text>
</comment>
<dbReference type="AlphaFoldDB" id="A0AAD6YD24"/>
<sequence length="64" mass="7210">DDDGPKIADKFYEYIFQGCDTDSNPPILPDLTKSAEALHNALAELRTTPGVSFRRWVPFVHYGL</sequence>
<dbReference type="Proteomes" id="UP001219525">
    <property type="component" value="Unassembled WGS sequence"/>
</dbReference>